<dbReference type="EMBL" id="KZ772817">
    <property type="protein sequence ID" value="PTQ29165.1"/>
    <property type="molecule type" value="Genomic_DNA"/>
</dbReference>
<accession>A0A2R6W5N3</accession>
<dbReference type="Proteomes" id="UP000244005">
    <property type="component" value="Unassembled WGS sequence"/>
</dbReference>
<reference evidence="2" key="1">
    <citation type="journal article" date="2017" name="Cell">
        <title>Insights into land plant evolution garnered from the Marchantia polymorpha genome.</title>
        <authorList>
            <person name="Bowman J.L."/>
            <person name="Kohchi T."/>
            <person name="Yamato K.T."/>
            <person name="Jenkins J."/>
            <person name="Shu S."/>
            <person name="Ishizaki K."/>
            <person name="Yamaoka S."/>
            <person name="Nishihama R."/>
            <person name="Nakamura Y."/>
            <person name="Berger F."/>
            <person name="Adam C."/>
            <person name="Aki S.S."/>
            <person name="Althoff F."/>
            <person name="Araki T."/>
            <person name="Arteaga-Vazquez M.A."/>
            <person name="Balasubrmanian S."/>
            <person name="Barry K."/>
            <person name="Bauer D."/>
            <person name="Boehm C.R."/>
            <person name="Briginshaw L."/>
            <person name="Caballero-Perez J."/>
            <person name="Catarino B."/>
            <person name="Chen F."/>
            <person name="Chiyoda S."/>
            <person name="Chovatia M."/>
            <person name="Davies K.M."/>
            <person name="Delmans M."/>
            <person name="Demura T."/>
            <person name="Dierschke T."/>
            <person name="Dolan L."/>
            <person name="Dorantes-Acosta A.E."/>
            <person name="Eklund D.M."/>
            <person name="Florent S.N."/>
            <person name="Flores-Sandoval E."/>
            <person name="Fujiyama A."/>
            <person name="Fukuzawa H."/>
            <person name="Galik B."/>
            <person name="Grimanelli D."/>
            <person name="Grimwood J."/>
            <person name="Grossniklaus U."/>
            <person name="Hamada T."/>
            <person name="Haseloff J."/>
            <person name="Hetherington A.J."/>
            <person name="Higo A."/>
            <person name="Hirakawa Y."/>
            <person name="Hundley H.N."/>
            <person name="Ikeda Y."/>
            <person name="Inoue K."/>
            <person name="Inoue S.I."/>
            <person name="Ishida S."/>
            <person name="Jia Q."/>
            <person name="Kakita M."/>
            <person name="Kanazawa T."/>
            <person name="Kawai Y."/>
            <person name="Kawashima T."/>
            <person name="Kennedy M."/>
            <person name="Kinose K."/>
            <person name="Kinoshita T."/>
            <person name="Kohara Y."/>
            <person name="Koide E."/>
            <person name="Komatsu K."/>
            <person name="Kopischke S."/>
            <person name="Kubo M."/>
            <person name="Kyozuka J."/>
            <person name="Lagercrantz U."/>
            <person name="Lin S.S."/>
            <person name="Lindquist E."/>
            <person name="Lipzen A.M."/>
            <person name="Lu C.W."/>
            <person name="De Luna E."/>
            <person name="Martienssen R.A."/>
            <person name="Minamino N."/>
            <person name="Mizutani M."/>
            <person name="Mizutani M."/>
            <person name="Mochizuki N."/>
            <person name="Monte I."/>
            <person name="Mosher R."/>
            <person name="Nagasaki H."/>
            <person name="Nakagami H."/>
            <person name="Naramoto S."/>
            <person name="Nishitani K."/>
            <person name="Ohtani M."/>
            <person name="Okamoto T."/>
            <person name="Okumura M."/>
            <person name="Phillips J."/>
            <person name="Pollak B."/>
            <person name="Reinders A."/>
            <person name="Rovekamp M."/>
            <person name="Sano R."/>
            <person name="Sawa S."/>
            <person name="Schmid M.W."/>
            <person name="Shirakawa M."/>
            <person name="Solano R."/>
            <person name="Spunde A."/>
            <person name="Suetsugu N."/>
            <person name="Sugano S."/>
            <person name="Sugiyama A."/>
            <person name="Sun R."/>
            <person name="Suzuki Y."/>
            <person name="Takenaka M."/>
            <person name="Takezawa D."/>
            <person name="Tomogane H."/>
            <person name="Tsuzuki M."/>
            <person name="Ueda T."/>
            <person name="Umeda M."/>
            <person name="Ward J.M."/>
            <person name="Watanabe Y."/>
            <person name="Yazaki K."/>
            <person name="Yokoyama R."/>
            <person name="Yoshitake Y."/>
            <person name="Yotsui I."/>
            <person name="Zachgo S."/>
            <person name="Schmutz J."/>
        </authorList>
    </citation>
    <scope>NUCLEOTIDE SEQUENCE [LARGE SCALE GENOMIC DNA]</scope>
    <source>
        <strain evidence="2">Tak-1</strain>
    </source>
</reference>
<gene>
    <name evidence="1" type="ORF">MARPO_0147s0040</name>
</gene>
<proteinExistence type="predicted"/>
<evidence type="ECO:0000313" key="2">
    <source>
        <dbReference type="Proteomes" id="UP000244005"/>
    </source>
</evidence>
<sequence>MTAESLQSRSSASRMSIFRPGTLCLDPNDGMASIVTLLWTAQVSLGHLSHQFHSWNPKLSFLHLEILMSAIMYIDMS</sequence>
<evidence type="ECO:0000313" key="1">
    <source>
        <dbReference type="EMBL" id="PTQ29165.1"/>
    </source>
</evidence>
<dbReference type="Gramene" id="Mp5g02470.1">
    <property type="protein sequence ID" value="Mp5g02470.1.cds1"/>
    <property type="gene ID" value="Mp5g02470"/>
</dbReference>
<dbReference type="AlphaFoldDB" id="A0A2R6W5N3"/>
<protein>
    <submittedName>
        <fullName evidence="1">Uncharacterized protein</fullName>
    </submittedName>
</protein>
<keyword evidence="2" id="KW-1185">Reference proteome</keyword>
<name>A0A2R6W5N3_MARPO</name>
<organism evidence="1 2">
    <name type="scientific">Marchantia polymorpha</name>
    <name type="common">Common liverwort</name>
    <name type="synonym">Marchantia aquatica</name>
    <dbReference type="NCBI Taxonomy" id="3197"/>
    <lineage>
        <taxon>Eukaryota</taxon>
        <taxon>Viridiplantae</taxon>
        <taxon>Streptophyta</taxon>
        <taxon>Embryophyta</taxon>
        <taxon>Marchantiophyta</taxon>
        <taxon>Marchantiopsida</taxon>
        <taxon>Marchantiidae</taxon>
        <taxon>Marchantiales</taxon>
        <taxon>Marchantiaceae</taxon>
        <taxon>Marchantia</taxon>
    </lineage>
</organism>